<reference evidence="2 3" key="1">
    <citation type="submission" date="2019-05" db="EMBL/GenBank/DDBJ databases">
        <title>Draft Genome Sequences of Six Type Strains of the Genus Massilia.</title>
        <authorList>
            <person name="Miess H."/>
            <person name="Frediansyhah A."/>
            <person name="Gross H."/>
        </authorList>
    </citation>
    <scope>NUCLEOTIDE SEQUENCE [LARGE SCALE GENOMIC DNA]</scope>
    <source>
        <strain evidence="2 3">DSMZ 26121</strain>
    </source>
</reference>
<dbReference type="EMBL" id="CP040017">
    <property type="protein sequence ID" value="QCP13108.1"/>
    <property type="molecule type" value="Genomic_DNA"/>
</dbReference>
<reference evidence="1 4" key="2">
    <citation type="submission" date="2020-08" db="EMBL/GenBank/DDBJ databases">
        <title>Genomic Encyclopedia of Type Strains, Phase III (KMG-III): the genomes of soil and plant-associated and newly described type strains.</title>
        <authorList>
            <person name="Whitman W."/>
        </authorList>
    </citation>
    <scope>NUCLEOTIDE SEQUENCE [LARGE SCALE GENOMIC DNA]</scope>
    <source>
        <strain evidence="1 4">CECT 7753</strain>
    </source>
</reference>
<evidence type="ECO:0000313" key="1">
    <source>
        <dbReference type="EMBL" id="MBB3222996.1"/>
    </source>
</evidence>
<proteinExistence type="predicted"/>
<accession>A0A4P8HW70</accession>
<dbReference type="Proteomes" id="UP000298763">
    <property type="component" value="Chromosome"/>
</dbReference>
<dbReference type="AlphaFoldDB" id="A0A4P8HW70"/>
<name>A0A4P8HW70_9BURK</name>
<dbReference type="Proteomes" id="UP000584325">
    <property type="component" value="Unassembled WGS sequence"/>
</dbReference>
<organism evidence="1 4">
    <name type="scientific">Pseudoduganella umbonata</name>
    <dbReference type="NCBI Taxonomy" id="864828"/>
    <lineage>
        <taxon>Bacteria</taxon>
        <taxon>Pseudomonadati</taxon>
        <taxon>Pseudomonadota</taxon>
        <taxon>Betaproteobacteria</taxon>
        <taxon>Burkholderiales</taxon>
        <taxon>Oxalobacteraceae</taxon>
        <taxon>Telluria group</taxon>
        <taxon>Pseudoduganella</taxon>
    </lineage>
</organism>
<dbReference type="RefSeq" id="WP_137315900.1">
    <property type="nucleotide sequence ID" value="NZ_CP040017.1"/>
</dbReference>
<gene>
    <name evidence="2" type="ORF">FCL38_23670</name>
    <name evidence="1" type="ORF">FHS02_003834</name>
</gene>
<dbReference type="OrthoDB" id="5573608at2"/>
<keyword evidence="3" id="KW-1185">Reference proteome</keyword>
<dbReference type="EMBL" id="JACHXS010000007">
    <property type="protein sequence ID" value="MBB3222996.1"/>
    <property type="molecule type" value="Genomic_DNA"/>
</dbReference>
<evidence type="ECO:0000313" key="2">
    <source>
        <dbReference type="EMBL" id="QCP13108.1"/>
    </source>
</evidence>
<sequence length="305" mass="32371">MNLPADTLLPNEPRIADPLQQTLTERFLLPALPALRTLLEHLRTAIDPALAARMPVKLGQPYPLGQGLEITQAMHESLGQLDAGTLPPRAAAGLAALAAFHEHGGSLRHVWGALRGTHFHHAFLFGTLLLDVAADALGGSGGKVDIVPFRQARFTPVRDHRHFSLLATSAWHANVYPNHVLPALAPYAPLIMLVPGGSVRIEADAAYMQELALAGGFTSSADVLNGPAMPTGLFGLVVETLRKADIATAADAAQGQREALGLCARYRDQGRRAGDLGHVRALELLAKANDVLATLQVSASQRRAA</sequence>
<evidence type="ECO:0000313" key="3">
    <source>
        <dbReference type="Proteomes" id="UP000298763"/>
    </source>
</evidence>
<protein>
    <submittedName>
        <fullName evidence="1">Uncharacterized protein</fullName>
    </submittedName>
</protein>
<evidence type="ECO:0000313" key="4">
    <source>
        <dbReference type="Proteomes" id="UP000584325"/>
    </source>
</evidence>